<organism evidence="1 2">
    <name type="scientific">Necator americanus</name>
    <name type="common">Human hookworm</name>
    <dbReference type="NCBI Taxonomy" id="51031"/>
    <lineage>
        <taxon>Eukaryota</taxon>
        <taxon>Metazoa</taxon>
        <taxon>Ecdysozoa</taxon>
        <taxon>Nematoda</taxon>
        <taxon>Chromadorea</taxon>
        <taxon>Rhabditida</taxon>
        <taxon>Rhabditina</taxon>
        <taxon>Rhabditomorpha</taxon>
        <taxon>Strongyloidea</taxon>
        <taxon>Ancylostomatidae</taxon>
        <taxon>Bunostominae</taxon>
        <taxon>Necator</taxon>
    </lineage>
</organism>
<name>A0ABR1EU90_NECAM</name>
<sequence>MHIQSHKHISSIITQTCYYQDPTPSIPGPGLRHIQGRTRPPDGNCGGADVPPLAIHESHAIAHTAHVQQKLISMHEPYIEYDIFKRLRERIFENFHSMCSKTGLILLNDSVIAGTVTIIY</sequence>
<proteinExistence type="predicted"/>
<dbReference type="EMBL" id="JAVFWL010000006">
    <property type="protein sequence ID" value="KAK6766158.1"/>
    <property type="molecule type" value="Genomic_DNA"/>
</dbReference>
<evidence type="ECO:0000313" key="2">
    <source>
        <dbReference type="Proteomes" id="UP001303046"/>
    </source>
</evidence>
<comment type="caution">
    <text evidence="1">The sequence shown here is derived from an EMBL/GenBank/DDBJ whole genome shotgun (WGS) entry which is preliminary data.</text>
</comment>
<accession>A0ABR1EU90</accession>
<protein>
    <submittedName>
        <fullName evidence="1">Uncharacterized protein</fullName>
    </submittedName>
</protein>
<keyword evidence="2" id="KW-1185">Reference proteome</keyword>
<gene>
    <name evidence="1" type="primary">Necator_chrX.g25993</name>
    <name evidence="1" type="ORF">RB195_025827</name>
</gene>
<dbReference type="Proteomes" id="UP001303046">
    <property type="component" value="Unassembled WGS sequence"/>
</dbReference>
<reference evidence="1 2" key="1">
    <citation type="submission" date="2023-08" db="EMBL/GenBank/DDBJ databases">
        <title>A Necator americanus chromosomal reference genome.</title>
        <authorList>
            <person name="Ilik V."/>
            <person name="Petrzelkova K.J."/>
            <person name="Pardy F."/>
            <person name="Fuh T."/>
            <person name="Niatou-Singa F.S."/>
            <person name="Gouil Q."/>
            <person name="Baker L."/>
            <person name="Ritchie M.E."/>
            <person name="Jex A.R."/>
            <person name="Gazzola D."/>
            <person name="Li H."/>
            <person name="Toshio Fujiwara R."/>
            <person name="Zhan B."/>
            <person name="Aroian R.V."/>
            <person name="Pafco B."/>
            <person name="Schwarz E.M."/>
        </authorList>
    </citation>
    <scope>NUCLEOTIDE SEQUENCE [LARGE SCALE GENOMIC DNA]</scope>
    <source>
        <strain evidence="1 2">Aroian</strain>
        <tissue evidence="1">Whole animal</tissue>
    </source>
</reference>
<evidence type="ECO:0000313" key="1">
    <source>
        <dbReference type="EMBL" id="KAK6766158.1"/>
    </source>
</evidence>